<organism evidence="2 3">
    <name type="scientific">Neobacillus mesonae</name>
    <dbReference type="NCBI Taxonomy" id="1193713"/>
    <lineage>
        <taxon>Bacteria</taxon>
        <taxon>Bacillati</taxon>
        <taxon>Bacillota</taxon>
        <taxon>Bacilli</taxon>
        <taxon>Bacillales</taxon>
        <taxon>Bacillaceae</taxon>
        <taxon>Neobacillus</taxon>
    </lineage>
</organism>
<dbReference type="InterPro" id="IPR020138">
    <property type="entry name" value="Uncharacterised_YqzF"/>
</dbReference>
<accession>A0A3T0I1N4</accession>
<evidence type="ECO:0000313" key="3">
    <source>
        <dbReference type="Proteomes" id="UP000282892"/>
    </source>
</evidence>
<dbReference type="AlphaFoldDB" id="A0A3T0I1N4"/>
<keyword evidence="1" id="KW-0472">Membrane</keyword>
<dbReference type="OrthoDB" id="2989757at2"/>
<protein>
    <submittedName>
        <fullName evidence="2">DUF2627 domain-containing protein</fullName>
    </submittedName>
</protein>
<keyword evidence="1" id="KW-0812">Transmembrane</keyword>
<dbReference type="Pfam" id="PF11118">
    <property type="entry name" value="DUF2627"/>
    <property type="match status" value="1"/>
</dbReference>
<keyword evidence="3" id="KW-1185">Reference proteome</keyword>
<name>A0A3T0I1N4_9BACI</name>
<keyword evidence="1" id="KW-1133">Transmembrane helix</keyword>
<dbReference type="KEGG" id="nmk:CHR53_19445"/>
<reference evidence="2 3" key="1">
    <citation type="submission" date="2017-07" db="EMBL/GenBank/DDBJ databases">
        <title>The complete genome sequence of Bacillus mesonae strain H20-5, an efficient strain improving plant abiotic stress resistance.</title>
        <authorList>
            <person name="Kim S.Y."/>
            <person name="Song H."/>
            <person name="Sang M.K."/>
            <person name="Weon H.-Y."/>
            <person name="Song J."/>
        </authorList>
    </citation>
    <scope>NUCLEOTIDE SEQUENCE [LARGE SCALE GENOMIC DNA]</scope>
    <source>
        <strain evidence="2 3">H20-5</strain>
    </source>
</reference>
<dbReference type="RefSeq" id="WP_066385289.1">
    <property type="nucleotide sequence ID" value="NZ_CP022572.1"/>
</dbReference>
<gene>
    <name evidence="2" type="ORF">CHR53_19445</name>
</gene>
<evidence type="ECO:0000313" key="2">
    <source>
        <dbReference type="EMBL" id="AZU63260.1"/>
    </source>
</evidence>
<evidence type="ECO:0000256" key="1">
    <source>
        <dbReference type="SAM" id="Phobius"/>
    </source>
</evidence>
<dbReference type="Proteomes" id="UP000282892">
    <property type="component" value="Chromosome"/>
</dbReference>
<dbReference type="EMBL" id="CP022572">
    <property type="protein sequence ID" value="AZU63260.1"/>
    <property type="molecule type" value="Genomic_DNA"/>
</dbReference>
<proteinExistence type="predicted"/>
<feature type="transmembrane region" description="Helical" evidence="1">
    <location>
        <begin position="41"/>
        <end position="62"/>
    </location>
</feature>
<sequence length="82" mass="9393">MTRIIALIILLIPGFLAAFGIKLMRDMTFGVLQPPFSHLLLQFLAGLVLFVLGLGFVAGFIFHRDRKRNKVQARFKQQQHKK</sequence>
<dbReference type="STRING" id="1193713.GCA_001636315_00722"/>